<keyword evidence="3" id="KW-1185">Reference proteome</keyword>
<organism evidence="2 3">
    <name type="scientific">Fervidobacterium pennivorans (strain DSM 9078 / Ven5)</name>
    <dbReference type="NCBI Taxonomy" id="771875"/>
    <lineage>
        <taxon>Bacteria</taxon>
        <taxon>Thermotogati</taxon>
        <taxon>Thermotogota</taxon>
        <taxon>Thermotogae</taxon>
        <taxon>Thermotogales</taxon>
        <taxon>Fervidobacteriaceae</taxon>
        <taxon>Fervidobacterium</taxon>
    </lineage>
</organism>
<dbReference type="STRING" id="771875.Ferpe_0628"/>
<dbReference type="PATRIC" id="fig|771875.3.peg.643"/>
<evidence type="ECO:0008006" key="4">
    <source>
        <dbReference type="Google" id="ProtNLM"/>
    </source>
</evidence>
<keyword evidence="1" id="KW-0732">Signal</keyword>
<reference evidence="2" key="1">
    <citation type="submission" date="2012-03" db="EMBL/GenBank/DDBJ databases">
        <title>Complete sequence of Fervidobacterium pennivorans DSM 9078.</title>
        <authorList>
            <consortium name="US DOE Joint Genome Institute"/>
            <person name="Lucas S."/>
            <person name="Han J."/>
            <person name="Lapidus A."/>
            <person name="Cheng J.-F."/>
            <person name="Goodwin L."/>
            <person name="Pitluck S."/>
            <person name="Peters L."/>
            <person name="Ovchinnikova G."/>
            <person name="Lu M."/>
            <person name="Detter J.C."/>
            <person name="Han C."/>
            <person name="Tapia R."/>
            <person name="Land M."/>
            <person name="Hauser L."/>
            <person name="Kyrpides N."/>
            <person name="Ivanova N."/>
            <person name="Pagani I."/>
            <person name="Noll K.M."/>
            <person name="Woyke T."/>
        </authorList>
    </citation>
    <scope>NUCLEOTIDE SEQUENCE</scope>
    <source>
        <strain evidence="2">DSM 9078</strain>
    </source>
</reference>
<evidence type="ECO:0000313" key="2">
    <source>
        <dbReference type="EMBL" id="AFG34757.1"/>
    </source>
</evidence>
<protein>
    <recommendedName>
        <fullName evidence="4">Outer membrane protein beta-barrel domain-containing protein</fullName>
    </recommendedName>
</protein>
<gene>
    <name evidence="2" type="ordered locus">Ferpe_0628</name>
</gene>
<evidence type="ECO:0000313" key="3">
    <source>
        <dbReference type="Proteomes" id="UP000007384"/>
    </source>
</evidence>
<dbReference type="Proteomes" id="UP000007384">
    <property type="component" value="Chromosome"/>
</dbReference>
<feature type="signal peptide" evidence="1">
    <location>
        <begin position="1"/>
        <end position="25"/>
    </location>
</feature>
<proteinExistence type="predicted"/>
<dbReference type="HOGENOM" id="CLU_1692878_0_0_0"/>
<dbReference type="KEGG" id="fpe:Ferpe_0628"/>
<feature type="chain" id="PRO_5003622669" description="Outer membrane protein beta-barrel domain-containing protein" evidence="1">
    <location>
        <begin position="26"/>
        <end position="155"/>
    </location>
</feature>
<name>H9UB64_FERPD</name>
<sequence length="155" mass="17250">MVRKLLLMVVLVMAAAGFSFIGVQAENLQDQVYALYGRFDAGILTLMYPVGSYDFETQEFSMVSQFDVNELMFGLNLKLPLGLLYVRGAAYTTVGNVMNFSQNGTLGIYGKLGAGLNVLFLTAETGVRLFYLFGDPEFQFNFSPQYFYISLGLSF</sequence>
<accession>H9UB64</accession>
<dbReference type="EMBL" id="CP003260">
    <property type="protein sequence ID" value="AFG34757.1"/>
    <property type="molecule type" value="Genomic_DNA"/>
</dbReference>
<dbReference type="AlphaFoldDB" id="H9UB64"/>
<evidence type="ECO:0000256" key="1">
    <source>
        <dbReference type="SAM" id="SignalP"/>
    </source>
</evidence>